<reference evidence="7" key="1">
    <citation type="submission" date="2020-10" db="EMBL/GenBank/DDBJ databases">
        <authorList>
            <person name="Gilroy R."/>
        </authorList>
    </citation>
    <scope>NUCLEOTIDE SEQUENCE</scope>
    <source>
        <strain evidence="7">CHK157-1446</strain>
    </source>
</reference>
<keyword evidence="5" id="KW-0326">Glycosidase</keyword>
<proteinExistence type="inferred from homology"/>
<reference evidence="7" key="2">
    <citation type="journal article" date="2021" name="PeerJ">
        <title>Extensive microbial diversity within the chicken gut microbiome revealed by metagenomics and culture.</title>
        <authorList>
            <person name="Gilroy R."/>
            <person name="Ravi A."/>
            <person name="Getino M."/>
            <person name="Pursley I."/>
            <person name="Horton D.L."/>
            <person name="Alikhan N.F."/>
            <person name="Baker D."/>
            <person name="Gharbi K."/>
            <person name="Hall N."/>
            <person name="Watson M."/>
            <person name="Adriaenssens E.M."/>
            <person name="Foster-Nyarko E."/>
            <person name="Jarju S."/>
            <person name="Secka A."/>
            <person name="Antonio M."/>
            <person name="Oren A."/>
            <person name="Chaudhuri R.R."/>
            <person name="La Ragione R."/>
            <person name="Hildebrand F."/>
            <person name="Pallen M.J."/>
        </authorList>
    </citation>
    <scope>NUCLEOTIDE SEQUENCE</scope>
    <source>
        <strain evidence="7">CHK157-1446</strain>
    </source>
</reference>
<dbReference type="GO" id="GO:0004563">
    <property type="term" value="F:beta-N-acetylhexosaminidase activity"/>
    <property type="evidence" value="ECO:0007669"/>
    <property type="project" value="UniProtKB-EC"/>
</dbReference>
<protein>
    <recommendedName>
        <fullName evidence="3">beta-N-acetylhexosaminidase</fullName>
        <ecNumber evidence="3">3.2.1.52</ecNumber>
    </recommendedName>
</protein>
<evidence type="ECO:0000259" key="6">
    <source>
        <dbReference type="Pfam" id="PF00933"/>
    </source>
</evidence>
<dbReference type="GO" id="GO:0005975">
    <property type="term" value="P:carbohydrate metabolic process"/>
    <property type="evidence" value="ECO:0007669"/>
    <property type="project" value="InterPro"/>
</dbReference>
<evidence type="ECO:0000256" key="1">
    <source>
        <dbReference type="ARBA" id="ARBA00001231"/>
    </source>
</evidence>
<dbReference type="GO" id="GO:0009254">
    <property type="term" value="P:peptidoglycan turnover"/>
    <property type="evidence" value="ECO:0007669"/>
    <property type="project" value="TreeGrafter"/>
</dbReference>
<gene>
    <name evidence="7" type="ORF">IAD01_04180</name>
</gene>
<dbReference type="PANTHER" id="PTHR30480:SF13">
    <property type="entry name" value="BETA-HEXOSAMINIDASE"/>
    <property type="match status" value="1"/>
</dbReference>
<dbReference type="InterPro" id="IPR019800">
    <property type="entry name" value="Glyco_hydro_3_AS"/>
</dbReference>
<accession>A0A9D1JHT0</accession>
<evidence type="ECO:0000256" key="5">
    <source>
        <dbReference type="ARBA" id="ARBA00023295"/>
    </source>
</evidence>
<comment type="catalytic activity">
    <reaction evidence="1">
        <text>Hydrolysis of terminal non-reducing N-acetyl-D-hexosamine residues in N-acetyl-beta-D-hexosaminides.</text>
        <dbReference type="EC" id="3.2.1.52"/>
    </reaction>
</comment>
<evidence type="ECO:0000256" key="2">
    <source>
        <dbReference type="ARBA" id="ARBA00005336"/>
    </source>
</evidence>
<dbReference type="SUPFAM" id="SSF51445">
    <property type="entry name" value="(Trans)glycosidases"/>
    <property type="match status" value="1"/>
</dbReference>
<dbReference type="Proteomes" id="UP000823982">
    <property type="component" value="Unassembled WGS sequence"/>
</dbReference>
<sequence length="403" mass="44437">MHTVLVEAEDGTEYPFHTDGAQIITGLTGYILGNPVTVYYTGELDFGGSPIASKIIVYDLPENNPDAQIYRRALDMVATMSVEQRVGQMFIARCPDEDAARKASQYMLGGYILYGEDFENKSREEVKSMIDEYQSASDIPMFIGVDEEGGTVNRISVNENLRDEPFKSPQELYEEGGFELIASDTREKCKLLKDLGINLNFAPVCDVSTDPNDFIYPRSFGADAHSTSEYVKTVVEVMKEEGVGSVLKHFPGCGGNGDTHTSVVYDERPIETFEESDFLPFEAGIAAGADMILVSHNVVECIDPESPASLSWDIHYDILRNELGFEGVIITDELSMEGVSEFASDEDIAVEAVRVGNDMLCCTDFETQIPAVIDAINEHELSLDTINDAVVRILVLKIKLGIL</sequence>
<comment type="caution">
    <text evidence="7">The sequence shown here is derived from an EMBL/GenBank/DDBJ whole genome shotgun (WGS) entry which is preliminary data.</text>
</comment>
<keyword evidence="4" id="KW-0378">Hydrolase</keyword>
<comment type="similarity">
    <text evidence="2">Belongs to the glycosyl hydrolase 3 family.</text>
</comment>
<evidence type="ECO:0000313" key="8">
    <source>
        <dbReference type="Proteomes" id="UP000823982"/>
    </source>
</evidence>
<name>A0A9D1JHT0_9FIRM</name>
<evidence type="ECO:0000256" key="4">
    <source>
        <dbReference type="ARBA" id="ARBA00022801"/>
    </source>
</evidence>
<dbReference type="Pfam" id="PF00933">
    <property type="entry name" value="Glyco_hydro_3"/>
    <property type="match status" value="1"/>
</dbReference>
<dbReference type="InterPro" id="IPR036962">
    <property type="entry name" value="Glyco_hydro_3_N_sf"/>
</dbReference>
<dbReference type="InterPro" id="IPR017853">
    <property type="entry name" value="GH"/>
</dbReference>
<evidence type="ECO:0000313" key="7">
    <source>
        <dbReference type="EMBL" id="HIS24583.1"/>
    </source>
</evidence>
<dbReference type="EC" id="3.2.1.52" evidence="3"/>
<organism evidence="7 8">
    <name type="scientific">Candidatus Faeciplasma gallinarum</name>
    <dbReference type="NCBI Taxonomy" id="2840799"/>
    <lineage>
        <taxon>Bacteria</taxon>
        <taxon>Bacillati</taxon>
        <taxon>Bacillota</taxon>
        <taxon>Clostridia</taxon>
        <taxon>Eubacteriales</taxon>
        <taxon>Oscillospiraceae</taxon>
        <taxon>Oscillospiraceae incertae sedis</taxon>
        <taxon>Candidatus Faeciplasma</taxon>
    </lineage>
</organism>
<evidence type="ECO:0000256" key="3">
    <source>
        <dbReference type="ARBA" id="ARBA00012663"/>
    </source>
</evidence>
<dbReference type="InterPro" id="IPR050226">
    <property type="entry name" value="NagZ_Beta-hexosaminidase"/>
</dbReference>
<dbReference type="PROSITE" id="PS00775">
    <property type="entry name" value="GLYCOSYL_HYDROL_F3"/>
    <property type="match status" value="1"/>
</dbReference>
<feature type="domain" description="Glycoside hydrolase family 3 N-terminal" evidence="6">
    <location>
        <begin position="82"/>
        <end position="395"/>
    </location>
</feature>
<dbReference type="Gene3D" id="3.20.20.300">
    <property type="entry name" value="Glycoside hydrolase, family 3, N-terminal domain"/>
    <property type="match status" value="1"/>
</dbReference>
<dbReference type="EMBL" id="DVIR01000038">
    <property type="protein sequence ID" value="HIS24583.1"/>
    <property type="molecule type" value="Genomic_DNA"/>
</dbReference>
<dbReference type="AlphaFoldDB" id="A0A9D1JHT0"/>
<dbReference type="InterPro" id="IPR001764">
    <property type="entry name" value="Glyco_hydro_3_N"/>
</dbReference>
<dbReference type="PANTHER" id="PTHR30480">
    <property type="entry name" value="BETA-HEXOSAMINIDASE-RELATED"/>
    <property type="match status" value="1"/>
</dbReference>